<dbReference type="Pfam" id="PF18726">
    <property type="entry name" value="HEPN_SAV_6107"/>
    <property type="match status" value="1"/>
</dbReference>
<feature type="compositionally biased region" description="Low complexity" evidence="1">
    <location>
        <begin position="15"/>
        <end position="26"/>
    </location>
</feature>
<dbReference type="AlphaFoldDB" id="D3Q9S6"/>
<proteinExistence type="predicted"/>
<dbReference type="KEGG" id="sna:Snas_4985"/>
<feature type="compositionally biased region" description="Polar residues" evidence="1">
    <location>
        <begin position="1"/>
        <end position="12"/>
    </location>
</feature>
<reference evidence="3 4" key="1">
    <citation type="journal article" date="2009" name="Stand. Genomic Sci.">
        <title>Complete genome sequence of Stackebrandtia nassauensis type strain (LLR-40K-21).</title>
        <authorList>
            <person name="Munk C."/>
            <person name="Lapidus A."/>
            <person name="Copeland A."/>
            <person name="Jando M."/>
            <person name="Mayilraj S."/>
            <person name="Glavina Del Rio T."/>
            <person name="Nolan M."/>
            <person name="Chen F."/>
            <person name="Lucas S."/>
            <person name="Tice H."/>
            <person name="Cheng J.F."/>
            <person name="Han C."/>
            <person name="Detter J.C."/>
            <person name="Bruce D."/>
            <person name="Goodwin L."/>
            <person name="Chain P."/>
            <person name="Pitluck S."/>
            <person name="Goker M."/>
            <person name="Ovchinikova G."/>
            <person name="Pati A."/>
            <person name="Ivanova N."/>
            <person name="Mavromatis K."/>
            <person name="Chen A."/>
            <person name="Palaniappan K."/>
            <person name="Land M."/>
            <person name="Hauser L."/>
            <person name="Chang Y.J."/>
            <person name="Jeffries C.D."/>
            <person name="Bristow J."/>
            <person name="Eisen J.A."/>
            <person name="Markowitz V."/>
            <person name="Hugenholtz P."/>
            <person name="Kyrpides N.C."/>
            <person name="Klenk H.P."/>
        </authorList>
    </citation>
    <scope>NUCLEOTIDE SEQUENCE [LARGE SCALE GENOMIC DNA]</scope>
    <source>
        <strain evidence="4">DSM 44728 / CIP 108903 / NRRL B-16338 / NBRC 102104 / LLR-40K-21</strain>
    </source>
</reference>
<dbReference type="EMBL" id="CP001778">
    <property type="protein sequence ID" value="ADD44622.1"/>
    <property type="molecule type" value="Genomic_DNA"/>
</dbReference>
<organism evidence="3 4">
    <name type="scientific">Stackebrandtia nassauensis (strain DSM 44728 / CIP 108903 / NRRL B-16338 / NBRC 102104 / LLR-40K-21)</name>
    <dbReference type="NCBI Taxonomy" id="446470"/>
    <lineage>
        <taxon>Bacteria</taxon>
        <taxon>Bacillati</taxon>
        <taxon>Actinomycetota</taxon>
        <taxon>Actinomycetes</taxon>
        <taxon>Glycomycetales</taxon>
        <taxon>Glycomycetaceae</taxon>
        <taxon>Stackebrandtia</taxon>
    </lineage>
</organism>
<dbReference type="STRING" id="446470.Snas_4985"/>
<feature type="region of interest" description="Disordered" evidence="1">
    <location>
        <begin position="1"/>
        <end position="45"/>
    </location>
</feature>
<evidence type="ECO:0000259" key="2">
    <source>
        <dbReference type="Pfam" id="PF18726"/>
    </source>
</evidence>
<evidence type="ECO:0000313" key="4">
    <source>
        <dbReference type="Proteomes" id="UP000000844"/>
    </source>
</evidence>
<name>D3Q9S6_STANL</name>
<keyword evidence="4" id="KW-1185">Reference proteome</keyword>
<dbReference type="InterPro" id="IPR040891">
    <property type="entry name" value="HEPN_SAV_6107"/>
</dbReference>
<dbReference type="Proteomes" id="UP000000844">
    <property type="component" value="Chromosome"/>
</dbReference>
<feature type="domain" description="SAV-6107-like HEPN" evidence="2">
    <location>
        <begin position="65"/>
        <end position="162"/>
    </location>
</feature>
<evidence type="ECO:0000313" key="3">
    <source>
        <dbReference type="EMBL" id="ADD44622.1"/>
    </source>
</evidence>
<gene>
    <name evidence="3" type="ordered locus">Snas_4985</name>
</gene>
<evidence type="ECO:0000256" key="1">
    <source>
        <dbReference type="SAM" id="MobiDB-lite"/>
    </source>
</evidence>
<sequence length="169" mass="18370">MLATLTSDTDVASTRPLPQRPSQRLPEIPAQTTTDRDRKAIPARSMPNRSPLELLILARQGLAEAAEEPHDGPRYATAHLAALRAAAAVLAIRARPVAGHRSQVTNVWSLLIQVAPELREWAEFFAATARKRTMAQAGVASVVTAREADDLLRDADHFVSVVTDLIGLR</sequence>
<protein>
    <recommendedName>
        <fullName evidence="2">SAV-6107-like HEPN domain-containing protein</fullName>
    </recommendedName>
</protein>
<dbReference type="HOGENOM" id="CLU_096112_0_1_11"/>
<dbReference type="eggNOG" id="ENOG5032S47">
    <property type="taxonomic scope" value="Bacteria"/>
</dbReference>
<accession>D3Q9S6</accession>